<feature type="region of interest" description="Disordered" evidence="1">
    <location>
        <begin position="251"/>
        <end position="270"/>
    </location>
</feature>
<evidence type="ECO:0000313" key="2">
    <source>
        <dbReference type="EMBL" id="TWU66435.1"/>
    </source>
</evidence>
<gene>
    <name evidence="2" type="ORF">V7x_20010</name>
</gene>
<accession>A0A5C6FXS1</accession>
<dbReference type="EMBL" id="SJPZ01000001">
    <property type="protein sequence ID" value="TWU66435.1"/>
    <property type="molecule type" value="Genomic_DNA"/>
</dbReference>
<sequence length="270" mass="28720">MRFAMLIFAATLVASGCDQVDWSQLDGVFDDGGYVQPQTPSYPTDSPNVCPPDGCPNCPVQSMGNEVMGQSAAEVNEEAAAEIKGQCPTCPQSVTRPVRTVTTPTVHTRASARPPTIVGAPPIRLNPGEVFLGFGPIRSITTTQQPSPAAPRTMPGPERPAPVLETDCVDGSCPLSREGVFVCQRCGKPTVGEGWHELWADDGTPLTCLCDDCWDRLSPTERAKELIRYARGAVEAKSLSPIVMAAIKSSASEGTRRDAAPTLPSYGTEF</sequence>
<dbReference type="RefSeq" id="WP_146413062.1">
    <property type="nucleotide sequence ID" value="NZ_SJPZ01000001.1"/>
</dbReference>
<name>A0A5C6FXS1_9PLAN</name>
<comment type="caution">
    <text evidence="2">The sequence shown here is derived from an EMBL/GenBank/DDBJ whole genome shotgun (WGS) entry which is preliminary data.</text>
</comment>
<reference evidence="2 3" key="1">
    <citation type="submission" date="2019-02" db="EMBL/GenBank/DDBJ databases">
        <title>Deep-cultivation of Planctomycetes and their phenomic and genomic characterization uncovers novel biology.</title>
        <authorList>
            <person name="Wiegand S."/>
            <person name="Jogler M."/>
            <person name="Boedeker C."/>
            <person name="Pinto D."/>
            <person name="Vollmers J."/>
            <person name="Rivas-Marin E."/>
            <person name="Kohn T."/>
            <person name="Peeters S.H."/>
            <person name="Heuer A."/>
            <person name="Rast P."/>
            <person name="Oberbeckmann S."/>
            <person name="Bunk B."/>
            <person name="Jeske O."/>
            <person name="Meyerdierks A."/>
            <person name="Storesund J.E."/>
            <person name="Kallscheuer N."/>
            <person name="Luecker S."/>
            <person name="Lage O.M."/>
            <person name="Pohl T."/>
            <person name="Merkel B.J."/>
            <person name="Hornburger P."/>
            <person name="Mueller R.-W."/>
            <person name="Bruemmer F."/>
            <person name="Labrenz M."/>
            <person name="Spormann A.M."/>
            <person name="Op Den Camp H."/>
            <person name="Overmann J."/>
            <person name="Amann R."/>
            <person name="Jetten M.S.M."/>
            <person name="Mascher T."/>
            <person name="Medema M.H."/>
            <person name="Devos D.P."/>
            <person name="Kaster A.-K."/>
            <person name="Ovreas L."/>
            <person name="Rohde M."/>
            <person name="Galperin M.Y."/>
            <person name="Jogler C."/>
        </authorList>
    </citation>
    <scope>NUCLEOTIDE SEQUENCE [LARGE SCALE GENOMIC DNA]</scope>
    <source>
        <strain evidence="2 3">V7</strain>
    </source>
</reference>
<dbReference type="PROSITE" id="PS51257">
    <property type="entry name" value="PROKAR_LIPOPROTEIN"/>
    <property type="match status" value="1"/>
</dbReference>
<dbReference type="AlphaFoldDB" id="A0A5C6FXS1"/>
<dbReference type="Proteomes" id="UP000316476">
    <property type="component" value="Unassembled WGS sequence"/>
</dbReference>
<protein>
    <submittedName>
        <fullName evidence="2">Uncharacterized protein</fullName>
    </submittedName>
</protein>
<evidence type="ECO:0000256" key="1">
    <source>
        <dbReference type="SAM" id="MobiDB-lite"/>
    </source>
</evidence>
<evidence type="ECO:0000313" key="3">
    <source>
        <dbReference type="Proteomes" id="UP000316476"/>
    </source>
</evidence>
<organism evidence="2 3">
    <name type="scientific">Crateriforma conspicua</name>
    <dbReference type="NCBI Taxonomy" id="2527996"/>
    <lineage>
        <taxon>Bacteria</taxon>
        <taxon>Pseudomonadati</taxon>
        <taxon>Planctomycetota</taxon>
        <taxon>Planctomycetia</taxon>
        <taxon>Planctomycetales</taxon>
        <taxon>Planctomycetaceae</taxon>
        <taxon>Crateriforma</taxon>
    </lineage>
</organism>
<proteinExistence type="predicted"/>
<dbReference type="OrthoDB" id="297631at2"/>
<feature type="region of interest" description="Disordered" evidence="1">
    <location>
        <begin position="102"/>
        <end position="121"/>
    </location>
</feature>